<dbReference type="InterPro" id="IPR000212">
    <property type="entry name" value="DNA_helicase_UvrD/REP"/>
</dbReference>
<evidence type="ECO:0000256" key="3">
    <source>
        <dbReference type="ARBA" id="ARBA00022806"/>
    </source>
</evidence>
<keyword evidence="4 5" id="KW-0067">ATP-binding</keyword>
<keyword evidence="2 5" id="KW-0378">Hydrolase</keyword>
<comment type="caution">
    <text evidence="9">The sequence shown here is derived from an EMBL/GenBank/DDBJ whole genome shotgun (WGS) entry which is preliminary data.</text>
</comment>
<evidence type="ECO:0000313" key="10">
    <source>
        <dbReference type="Proteomes" id="UP001501584"/>
    </source>
</evidence>
<feature type="domain" description="UvrD-like helicase ATP-binding" evidence="8">
    <location>
        <begin position="195"/>
        <end position="550"/>
    </location>
</feature>
<evidence type="ECO:0000259" key="8">
    <source>
        <dbReference type="PROSITE" id="PS51198"/>
    </source>
</evidence>
<keyword evidence="10" id="KW-1185">Reference proteome</keyword>
<reference evidence="9 10" key="1">
    <citation type="journal article" date="2019" name="Int. J. Syst. Evol. Microbiol.">
        <title>The Global Catalogue of Microorganisms (GCM) 10K type strain sequencing project: providing services to taxonomists for standard genome sequencing and annotation.</title>
        <authorList>
            <consortium name="The Broad Institute Genomics Platform"/>
            <consortium name="The Broad Institute Genome Sequencing Center for Infectious Disease"/>
            <person name="Wu L."/>
            <person name="Ma J."/>
        </authorList>
    </citation>
    <scope>NUCLEOTIDE SEQUENCE [LARGE SCALE GENOMIC DNA]</scope>
    <source>
        <strain evidence="9 10">JCM 6238</strain>
    </source>
</reference>
<accession>A0ABN3GEA0</accession>
<dbReference type="Proteomes" id="UP001501584">
    <property type="component" value="Unassembled WGS sequence"/>
</dbReference>
<keyword evidence="1 5" id="KW-0547">Nucleotide-binding</keyword>
<feature type="binding site" evidence="5">
    <location>
        <begin position="216"/>
        <end position="223"/>
    </location>
    <ligand>
        <name>ATP</name>
        <dbReference type="ChEBI" id="CHEBI:30616"/>
    </ligand>
</feature>
<dbReference type="PANTHER" id="PTHR11070:SF45">
    <property type="entry name" value="DNA 3'-5' HELICASE"/>
    <property type="match status" value="1"/>
</dbReference>
<gene>
    <name evidence="9" type="ORF">GCM10010403_49380</name>
</gene>
<dbReference type="InterPro" id="IPR027417">
    <property type="entry name" value="P-loop_NTPase"/>
</dbReference>
<keyword evidence="6" id="KW-0175">Coiled coil</keyword>
<sequence length="1072" mass="120031">MPARQNSPVAPDSNPVIVAEQAGVEHVYACWDDMRRTTPSAGEFAASAGAPKASAALFSAGAAKNAMYDSPEDSLVLFRVVSEAAEDEDADENQEFYVGRQAVRNPDLDLLVVGWDSDQGMKWFRASERERNGLLFKREITCRDRRVTQFRDMFGSDPGAAGFDTAAESGTEWIDPLLIELARGRDSSMRDIIATIQREQLEIVDDPHEGVLVVQGGPGSGKTAVGIPRIARMLRRTGSPLRRDRILVLGPSQRFVQYLAGAFASLGVDDVRRDDLPNLWNARDADHDTGLVGKFKSGPRMAAVLRRALEDCIANPEVRVARFCRNSDVFSLAFRGTWIEVPVASILKIFTEEMDADAPYNDRAARWRSRFVALLNDVFRRDHPKIEEDYSEKIREKCERDELFDVMTPKLNPGDVLQRLLRSEVVLRRVCSGIATEEELHQLRDRVDRYKRRRWTYEDRVCLQELRYLLQGAEPKSAWDHLVIDEAQNVTPMEARELARRCSSGSMTVMGDLAQRLAPYPYLDWEELARTLAPRSRSKVVELQAGFRLPPQIMDLAALLGRRLSPGTAIPVAVLPRDGDSVTTVRTEDPVAAAADRAAVLLRNEGAERSVAIIVPGRTENPRARDWETEIRAALEVRSSPELPVSPILVLTGREARGLEFDHVLIAEPRAFISASDAGEQELYIALTRATRTLTILHHDDLPGVLRPDAPEPPSFRLERARSEGRCTRFRRTGEQCEHPSAGADGWCRHEDCDGFPAPTPPHTGRKLGRIAKDGPFAEFTLPELLSTEWVRVSGDACEQFIQHHGGLRATAAAELRAMVPVFLKQGSIFKFPGMRCVIRHRGVGLVLSADRWEVIGYDTGQPDLTYSQIEAGVRPRQQAAPMRQNPDPVTVEEAKNMAMADAEQIVEWSAMTADDFESMHITERIQTEREDPDHEILRSQIYSDLQRRRKVDGGKAGQEDGVDAWYELDGVTTVFEVLEVSGFDYGRFRRGAVDLLEVSYMRCRGGKAVMVLVSQQPPEEPWTIKALKNIFDVLVAWPEGGSWAGPGAPHLLPRQRRSEPHEPDHPERRRA</sequence>
<protein>
    <recommendedName>
        <fullName evidence="8">UvrD-like helicase ATP-binding domain-containing protein</fullName>
    </recommendedName>
</protein>
<dbReference type="PROSITE" id="PS51198">
    <property type="entry name" value="UVRD_HELICASE_ATP_BIND"/>
    <property type="match status" value="1"/>
</dbReference>
<feature type="compositionally biased region" description="Basic and acidic residues" evidence="7">
    <location>
        <begin position="1057"/>
        <end position="1072"/>
    </location>
</feature>
<keyword evidence="3 5" id="KW-0347">Helicase</keyword>
<evidence type="ECO:0000256" key="6">
    <source>
        <dbReference type="SAM" id="Coils"/>
    </source>
</evidence>
<dbReference type="SUPFAM" id="SSF52540">
    <property type="entry name" value="P-loop containing nucleoside triphosphate hydrolases"/>
    <property type="match status" value="1"/>
</dbReference>
<evidence type="ECO:0000256" key="4">
    <source>
        <dbReference type="ARBA" id="ARBA00022840"/>
    </source>
</evidence>
<organism evidence="9 10">
    <name type="scientific">Glycomyces rutgersensis</name>
    <dbReference type="NCBI Taxonomy" id="58115"/>
    <lineage>
        <taxon>Bacteria</taxon>
        <taxon>Bacillati</taxon>
        <taxon>Actinomycetota</taxon>
        <taxon>Actinomycetes</taxon>
        <taxon>Glycomycetales</taxon>
        <taxon>Glycomycetaceae</taxon>
        <taxon>Glycomyces</taxon>
    </lineage>
</organism>
<evidence type="ECO:0000256" key="7">
    <source>
        <dbReference type="SAM" id="MobiDB-lite"/>
    </source>
</evidence>
<name>A0ABN3GEA0_9ACTN</name>
<evidence type="ECO:0000256" key="5">
    <source>
        <dbReference type="PROSITE-ProRule" id="PRU00560"/>
    </source>
</evidence>
<dbReference type="Gene3D" id="3.40.50.300">
    <property type="entry name" value="P-loop containing nucleotide triphosphate hydrolases"/>
    <property type="match status" value="3"/>
</dbReference>
<evidence type="ECO:0000256" key="2">
    <source>
        <dbReference type="ARBA" id="ARBA00022801"/>
    </source>
</evidence>
<proteinExistence type="predicted"/>
<feature type="region of interest" description="Disordered" evidence="7">
    <location>
        <begin position="1047"/>
        <end position="1072"/>
    </location>
</feature>
<dbReference type="InterPro" id="IPR014016">
    <property type="entry name" value="UvrD-like_ATP-bd"/>
</dbReference>
<evidence type="ECO:0000256" key="1">
    <source>
        <dbReference type="ARBA" id="ARBA00022741"/>
    </source>
</evidence>
<dbReference type="PANTHER" id="PTHR11070">
    <property type="entry name" value="UVRD / RECB / PCRA DNA HELICASE FAMILY MEMBER"/>
    <property type="match status" value="1"/>
</dbReference>
<feature type="coiled-coil region" evidence="6">
    <location>
        <begin position="433"/>
        <end position="460"/>
    </location>
</feature>
<evidence type="ECO:0000313" key="9">
    <source>
        <dbReference type="EMBL" id="GAA2349528.1"/>
    </source>
</evidence>
<dbReference type="EMBL" id="BAAASX010000011">
    <property type="protein sequence ID" value="GAA2349528.1"/>
    <property type="molecule type" value="Genomic_DNA"/>
</dbReference>